<reference evidence="3" key="1">
    <citation type="journal article" date="2015" name="Nat. Commun.">
        <title>The Lingula genome provides insights into brachiopod evolution and the origin of phosphate biomineralization.</title>
        <authorList>
            <person name="Luo Y.J."/>
            <person name="Takeuchi T."/>
            <person name="Koyanagi R."/>
            <person name="Yamada L."/>
            <person name="Kanda M."/>
            <person name="Khalturina M."/>
            <person name="Fujie M."/>
            <person name="Yamasaki S.I."/>
            <person name="Endo K."/>
            <person name="Satoh N."/>
        </authorList>
    </citation>
    <scope>NUCLEOTIDE SEQUENCE</scope>
</reference>
<dbReference type="Proteomes" id="UP000085678">
    <property type="component" value="Unplaced"/>
</dbReference>
<dbReference type="GO" id="GO:0006749">
    <property type="term" value="P:glutathione metabolic process"/>
    <property type="evidence" value="ECO:0007669"/>
    <property type="project" value="TreeGrafter"/>
</dbReference>
<dbReference type="Gene3D" id="1.20.1050.10">
    <property type="match status" value="1"/>
</dbReference>
<dbReference type="PANTHER" id="PTHR43969">
    <property type="entry name" value="GLUTATHIONE S TRANSFERASE D10, ISOFORM A-RELATED"/>
    <property type="match status" value="1"/>
</dbReference>
<proteinExistence type="predicted"/>
<dbReference type="RefSeq" id="XP_013390633.2">
    <property type="nucleotide sequence ID" value="XM_013535179.2"/>
</dbReference>
<dbReference type="Gene3D" id="3.40.30.10">
    <property type="entry name" value="Glutaredoxin"/>
    <property type="match status" value="1"/>
</dbReference>
<feature type="non-terminal residue" evidence="3">
    <location>
        <position position="122"/>
    </location>
</feature>
<dbReference type="OrthoDB" id="2309723at2759"/>
<dbReference type="FunFam" id="3.40.30.10:FF:000221">
    <property type="entry name" value="Glutathione S-transferase rho"/>
    <property type="match status" value="1"/>
</dbReference>
<dbReference type="CDD" id="cd00570">
    <property type="entry name" value="GST_N_family"/>
    <property type="match status" value="1"/>
</dbReference>
<dbReference type="SFLD" id="SFLDS00019">
    <property type="entry name" value="Glutathione_Transferase_(cytos"/>
    <property type="match status" value="1"/>
</dbReference>
<dbReference type="SUPFAM" id="SSF52833">
    <property type="entry name" value="Thioredoxin-like"/>
    <property type="match status" value="1"/>
</dbReference>
<keyword evidence="2" id="KW-1185">Reference proteome</keyword>
<evidence type="ECO:0000259" key="1">
    <source>
        <dbReference type="PROSITE" id="PS50404"/>
    </source>
</evidence>
<name>A0A1S3HX96_LINAN</name>
<dbReference type="InterPro" id="IPR036249">
    <property type="entry name" value="Thioredoxin-like_sf"/>
</dbReference>
<dbReference type="InterPro" id="IPR040079">
    <property type="entry name" value="Glutathione_S-Trfase"/>
</dbReference>
<protein>
    <submittedName>
        <fullName evidence="3">Glutathione S-transferase A-like</fullName>
    </submittedName>
</protein>
<dbReference type="KEGG" id="lak:106159018"/>
<reference evidence="3" key="2">
    <citation type="submission" date="2025-08" db="UniProtKB">
        <authorList>
            <consortium name="RefSeq"/>
        </authorList>
    </citation>
    <scope>IDENTIFICATION</scope>
</reference>
<evidence type="ECO:0000313" key="3">
    <source>
        <dbReference type="RefSeq" id="XP_013390633.2"/>
    </source>
</evidence>
<organism evidence="2 3">
    <name type="scientific">Lingula anatina</name>
    <name type="common">Brachiopod</name>
    <name type="synonym">Lingula unguis</name>
    <dbReference type="NCBI Taxonomy" id="7574"/>
    <lineage>
        <taxon>Eukaryota</taxon>
        <taxon>Metazoa</taxon>
        <taxon>Spiralia</taxon>
        <taxon>Lophotrochozoa</taxon>
        <taxon>Brachiopoda</taxon>
        <taxon>Linguliformea</taxon>
        <taxon>Lingulata</taxon>
        <taxon>Lingulida</taxon>
        <taxon>Linguloidea</taxon>
        <taxon>Lingulidae</taxon>
        <taxon>Lingula</taxon>
    </lineage>
</organism>
<evidence type="ECO:0000313" key="2">
    <source>
        <dbReference type="Proteomes" id="UP000085678"/>
    </source>
</evidence>
<dbReference type="SFLD" id="SFLDG00358">
    <property type="entry name" value="Main_(cytGST)"/>
    <property type="match status" value="1"/>
</dbReference>
<dbReference type="Pfam" id="PF13409">
    <property type="entry name" value="GST_N_2"/>
    <property type="match status" value="1"/>
</dbReference>
<sequence length="122" mass="13967">MLLYWGSGSPPCWRLMIVLEEKGLSDCEKKIISFSEKGHKSDEVLKLNPRGQVPTFRCGNLVINESNASCLFLEDTYKSGTQLIPSEPARKANVLQRMFEVPSFTKKAMEDLLYLYMFKKPE</sequence>
<gene>
    <name evidence="3" type="primary">LOC106159018</name>
</gene>
<dbReference type="PANTHER" id="PTHR43969:SF9">
    <property type="entry name" value="GLUTATHIONE S TRANSFERASE D10, ISOFORM A-RELATED"/>
    <property type="match status" value="1"/>
</dbReference>
<dbReference type="InParanoid" id="A0A1S3HX96"/>
<dbReference type="GeneID" id="106159018"/>
<accession>A0A1S3HX96</accession>
<dbReference type="GO" id="GO:0004364">
    <property type="term" value="F:glutathione transferase activity"/>
    <property type="evidence" value="ECO:0007669"/>
    <property type="project" value="TreeGrafter"/>
</dbReference>
<dbReference type="STRING" id="7574.A0A1S3HX96"/>
<feature type="domain" description="GST N-terminal" evidence="1">
    <location>
        <begin position="1"/>
        <end position="81"/>
    </location>
</feature>
<dbReference type="PROSITE" id="PS50404">
    <property type="entry name" value="GST_NTER"/>
    <property type="match status" value="1"/>
</dbReference>
<dbReference type="AlphaFoldDB" id="A0A1S3HX96"/>
<dbReference type="InterPro" id="IPR004045">
    <property type="entry name" value="Glutathione_S-Trfase_N"/>
</dbReference>